<evidence type="ECO:0008006" key="3">
    <source>
        <dbReference type="Google" id="ProtNLM"/>
    </source>
</evidence>
<organism evidence="1 2">
    <name type="scientific">Frigoriglobus tundricola</name>
    <dbReference type="NCBI Taxonomy" id="2774151"/>
    <lineage>
        <taxon>Bacteria</taxon>
        <taxon>Pseudomonadati</taxon>
        <taxon>Planctomycetota</taxon>
        <taxon>Planctomycetia</taxon>
        <taxon>Gemmatales</taxon>
        <taxon>Gemmataceae</taxon>
        <taxon>Frigoriglobus</taxon>
    </lineage>
</organism>
<reference evidence="2" key="1">
    <citation type="submission" date="2020-05" db="EMBL/GenBank/DDBJ databases">
        <title>Frigoriglobus tundricola gen. nov., sp. nov., a psychrotolerant cellulolytic planctomycete of the family Gemmataceae with two divergent copies of 16S rRNA gene.</title>
        <authorList>
            <person name="Kulichevskaya I.S."/>
            <person name="Ivanova A.A."/>
            <person name="Naumoff D.G."/>
            <person name="Beletsky A.V."/>
            <person name="Rijpstra W.I.C."/>
            <person name="Sinninghe Damste J.S."/>
            <person name="Mardanov A.V."/>
            <person name="Ravin N.V."/>
            <person name="Dedysh S.N."/>
        </authorList>
    </citation>
    <scope>NUCLEOTIDE SEQUENCE [LARGE SCALE GENOMIC DNA]</scope>
    <source>
        <strain evidence="2">PL17</strain>
    </source>
</reference>
<accession>A0A6M5YUL2</accession>
<protein>
    <recommendedName>
        <fullName evidence="3">DUF4058 family protein</fullName>
    </recommendedName>
</protein>
<dbReference type="EMBL" id="CP053452">
    <property type="protein sequence ID" value="QJW96572.1"/>
    <property type="molecule type" value="Genomic_DNA"/>
</dbReference>
<dbReference type="RefSeq" id="WP_171472125.1">
    <property type="nucleotide sequence ID" value="NZ_CP053452.2"/>
</dbReference>
<dbReference type="Proteomes" id="UP000503447">
    <property type="component" value="Chromosome"/>
</dbReference>
<dbReference type="KEGG" id="ftj:FTUN_4129"/>
<gene>
    <name evidence="1" type="ORF">FTUN_4129</name>
</gene>
<sequence>MPSPFPGMDPYLENAKLWPAFQHQLLACLYQILLPGLVDRYRARVGTRAYVSETPLFTSIIREQYTEEFIEIRNRTDGKLVTLLEVVSPANKTTPAGRQAYLDARQQAVHQRAGIVEIDLVMQGKPTLTYSRDGLPEYDYAVTVTRSNAPDRYEIYTATLQKRLPKFKLPLAADDRDALLDLQAAFVRAYDLGTFGTQINYKGPPPPDVPFTAEYKTWADELLKQMKLR</sequence>
<name>A0A6M5YUL2_9BACT</name>
<dbReference type="Pfam" id="PF13267">
    <property type="entry name" value="DUF4058"/>
    <property type="match status" value="2"/>
</dbReference>
<dbReference type="InterPro" id="IPR025132">
    <property type="entry name" value="DUF4058"/>
</dbReference>
<keyword evidence="2" id="KW-1185">Reference proteome</keyword>
<dbReference type="AlphaFoldDB" id="A0A6M5YUL2"/>
<evidence type="ECO:0000313" key="2">
    <source>
        <dbReference type="Proteomes" id="UP000503447"/>
    </source>
</evidence>
<evidence type="ECO:0000313" key="1">
    <source>
        <dbReference type="EMBL" id="QJW96572.1"/>
    </source>
</evidence>
<proteinExistence type="predicted"/>